<organism evidence="5 6">
    <name type="scientific">Salix suchowensis</name>
    <dbReference type="NCBI Taxonomy" id="1278906"/>
    <lineage>
        <taxon>Eukaryota</taxon>
        <taxon>Viridiplantae</taxon>
        <taxon>Streptophyta</taxon>
        <taxon>Embryophyta</taxon>
        <taxon>Tracheophyta</taxon>
        <taxon>Spermatophyta</taxon>
        <taxon>Magnoliopsida</taxon>
        <taxon>eudicotyledons</taxon>
        <taxon>Gunneridae</taxon>
        <taxon>Pentapetalae</taxon>
        <taxon>rosids</taxon>
        <taxon>fabids</taxon>
        <taxon>Malpighiales</taxon>
        <taxon>Salicaceae</taxon>
        <taxon>Saliceae</taxon>
        <taxon>Salix</taxon>
    </lineage>
</organism>
<evidence type="ECO:0000256" key="3">
    <source>
        <dbReference type="ARBA" id="ARBA00022729"/>
    </source>
</evidence>
<dbReference type="EMBL" id="JAPFFI010000005">
    <property type="protein sequence ID" value="KAJ6394267.1"/>
    <property type="molecule type" value="Genomic_DNA"/>
</dbReference>
<dbReference type="PANTHER" id="PTHR10795">
    <property type="entry name" value="PROPROTEIN CONVERTASE SUBTILISIN/KEXIN"/>
    <property type="match status" value="1"/>
</dbReference>
<comment type="caution">
    <text evidence="5">The sequence shown here is derived from an EMBL/GenBank/DDBJ whole genome shotgun (WGS) entry which is preliminary data.</text>
</comment>
<evidence type="ECO:0000256" key="2">
    <source>
        <dbReference type="ARBA" id="ARBA00011073"/>
    </source>
</evidence>
<feature type="region of interest" description="Disordered" evidence="4">
    <location>
        <begin position="87"/>
        <end position="120"/>
    </location>
</feature>
<feature type="compositionally biased region" description="Low complexity" evidence="4">
    <location>
        <begin position="1"/>
        <end position="39"/>
    </location>
</feature>
<reference evidence="5" key="1">
    <citation type="submission" date="2022-10" db="EMBL/GenBank/DDBJ databases">
        <authorList>
            <person name="Hyden B.L."/>
            <person name="Feng K."/>
            <person name="Yates T."/>
            <person name="Jawdy S."/>
            <person name="Smart L.B."/>
            <person name="Muchero W."/>
        </authorList>
    </citation>
    <scope>NUCLEOTIDE SEQUENCE</scope>
    <source>
        <tissue evidence="5">Shoot tip</tissue>
    </source>
</reference>
<comment type="similarity">
    <text evidence="2">Belongs to the peptidase S8 family.</text>
</comment>
<gene>
    <name evidence="5" type="ORF">OIU77_023485</name>
</gene>
<feature type="compositionally biased region" description="Basic and acidic residues" evidence="4">
    <location>
        <begin position="92"/>
        <end position="110"/>
    </location>
</feature>
<reference evidence="5" key="2">
    <citation type="journal article" date="2023" name="Int. J. Mol. Sci.">
        <title>De Novo Assembly and Annotation of 11 Diverse Shrub Willow (Salix) Genomes Reveals Novel Gene Organization in Sex-Linked Regions.</title>
        <authorList>
            <person name="Hyden B."/>
            <person name="Feng K."/>
            <person name="Yates T.B."/>
            <person name="Jawdy S."/>
            <person name="Cereghino C."/>
            <person name="Smart L.B."/>
            <person name="Muchero W."/>
        </authorList>
    </citation>
    <scope>NUCLEOTIDE SEQUENCE</scope>
    <source>
        <tissue evidence="5">Shoot tip</tissue>
    </source>
</reference>
<proteinExistence type="inferred from homology"/>
<keyword evidence="6" id="KW-1185">Reference proteome</keyword>
<evidence type="ECO:0000313" key="5">
    <source>
        <dbReference type="EMBL" id="KAJ6394267.1"/>
    </source>
</evidence>
<evidence type="ECO:0000256" key="1">
    <source>
        <dbReference type="ARBA" id="ARBA00004613"/>
    </source>
</evidence>
<protein>
    <submittedName>
        <fullName evidence="5">Uncharacterized protein</fullName>
    </submittedName>
</protein>
<feature type="region of interest" description="Disordered" evidence="4">
    <location>
        <begin position="1"/>
        <end position="71"/>
    </location>
</feature>
<keyword evidence="3" id="KW-0732">Signal</keyword>
<comment type="subcellular location">
    <subcellularLocation>
        <location evidence="1">Secreted</location>
    </subcellularLocation>
</comment>
<accession>A0ABQ9C401</accession>
<name>A0ABQ9C401_9ROSI</name>
<evidence type="ECO:0000313" key="6">
    <source>
        <dbReference type="Proteomes" id="UP001141253"/>
    </source>
</evidence>
<dbReference type="Gene3D" id="3.40.50.200">
    <property type="entry name" value="Peptidase S8/S53 domain"/>
    <property type="match status" value="1"/>
</dbReference>
<sequence>MIDTPLSFNPSLPQLNLPSSSTTTTATTTMPSTASQSTSHPPNCLSHSGLSDVPANWKGIRETRPDFPASSCNKKLIGARAFNNGYITHKVRPNEESKESASPRDTEGHGTHTATSAAGL</sequence>
<dbReference type="InterPro" id="IPR045051">
    <property type="entry name" value="SBT"/>
</dbReference>
<evidence type="ECO:0000256" key="4">
    <source>
        <dbReference type="SAM" id="MobiDB-lite"/>
    </source>
</evidence>
<dbReference type="Proteomes" id="UP001141253">
    <property type="component" value="Chromosome 1"/>
</dbReference>
<dbReference type="InterPro" id="IPR036852">
    <property type="entry name" value="Peptidase_S8/S53_dom_sf"/>
</dbReference>